<dbReference type="EMBL" id="FRXN01000003">
    <property type="protein sequence ID" value="SHO62673.1"/>
    <property type="molecule type" value="Genomic_DNA"/>
</dbReference>
<proteinExistence type="predicted"/>
<dbReference type="AlphaFoldDB" id="A0A1M7ZCT8"/>
<name>A0A1M7ZCT8_9BACT</name>
<keyword evidence="3" id="KW-1185">Reference proteome</keyword>
<feature type="transmembrane region" description="Helical" evidence="1">
    <location>
        <begin position="66"/>
        <end position="91"/>
    </location>
</feature>
<dbReference type="Proteomes" id="UP000184609">
    <property type="component" value="Unassembled WGS sequence"/>
</dbReference>
<evidence type="ECO:0000313" key="2">
    <source>
        <dbReference type="EMBL" id="SHO62673.1"/>
    </source>
</evidence>
<protein>
    <submittedName>
        <fullName evidence="2">Uncharacterized protein</fullName>
    </submittedName>
</protein>
<keyword evidence="1" id="KW-0472">Membrane</keyword>
<dbReference type="STRING" id="1073327.SAMN04488108_2234"/>
<feature type="transmembrane region" description="Helical" evidence="1">
    <location>
        <begin position="12"/>
        <end position="32"/>
    </location>
</feature>
<gene>
    <name evidence="2" type="ORF">SAMN04488108_2234</name>
</gene>
<feature type="transmembrane region" description="Helical" evidence="1">
    <location>
        <begin position="140"/>
        <end position="159"/>
    </location>
</feature>
<keyword evidence="1" id="KW-0812">Transmembrane</keyword>
<reference evidence="3" key="1">
    <citation type="submission" date="2016-12" db="EMBL/GenBank/DDBJ databases">
        <authorList>
            <person name="Varghese N."/>
            <person name="Submissions S."/>
        </authorList>
    </citation>
    <scope>NUCLEOTIDE SEQUENCE [LARGE SCALE GENOMIC DNA]</scope>
    <source>
        <strain evidence="3">DSM 25035</strain>
    </source>
</reference>
<organism evidence="2 3">
    <name type="scientific">Algoriphagus zhangzhouensis</name>
    <dbReference type="NCBI Taxonomy" id="1073327"/>
    <lineage>
        <taxon>Bacteria</taxon>
        <taxon>Pseudomonadati</taxon>
        <taxon>Bacteroidota</taxon>
        <taxon>Cytophagia</taxon>
        <taxon>Cytophagales</taxon>
        <taxon>Cyclobacteriaceae</taxon>
        <taxon>Algoriphagus</taxon>
    </lineage>
</organism>
<accession>A0A1M7ZCT8</accession>
<dbReference type="OrthoDB" id="1453014at2"/>
<dbReference type="RefSeq" id="WP_134204430.1">
    <property type="nucleotide sequence ID" value="NZ_FRXN01000003.1"/>
</dbReference>
<evidence type="ECO:0000313" key="3">
    <source>
        <dbReference type="Proteomes" id="UP000184609"/>
    </source>
</evidence>
<evidence type="ECO:0000256" key="1">
    <source>
        <dbReference type="SAM" id="Phobius"/>
    </source>
</evidence>
<sequence>MDKFLNLIGKKYVLLTLFFATLIFNFLLSYFMPKDYALDLKFAYTYWEAIQSLSAMDLNTRNLYRAGIWILDFPYLLIYSSFLIGILVKLYGKQPIIWLPLLVGTVDLFENILETILLNTFPFTSHLLVLFASFFTTCKWILVAGVGLSIIVGVVKLFLFKKHPLHSKSEVEI</sequence>
<keyword evidence="1" id="KW-1133">Transmembrane helix</keyword>